<comment type="caution">
    <text evidence="2">The sequence shown here is derived from an EMBL/GenBank/DDBJ whole genome shotgun (WGS) entry which is preliminary data.</text>
</comment>
<evidence type="ECO:0000256" key="1">
    <source>
        <dbReference type="SAM" id="MobiDB-lite"/>
    </source>
</evidence>
<dbReference type="AlphaFoldDB" id="A0A3E0LAR2"/>
<gene>
    <name evidence="2" type="ORF">DWQ54_00235</name>
</gene>
<name>A0A3E0LAR2_9CHRO</name>
<evidence type="ECO:0000313" key="3">
    <source>
        <dbReference type="Proteomes" id="UP000256873"/>
    </source>
</evidence>
<dbReference type="Proteomes" id="UP000256873">
    <property type="component" value="Unassembled WGS sequence"/>
</dbReference>
<proteinExistence type="predicted"/>
<evidence type="ECO:0000313" key="2">
    <source>
        <dbReference type="EMBL" id="REJ44023.1"/>
    </source>
</evidence>
<accession>A0A3E0LAR2</accession>
<protein>
    <submittedName>
        <fullName evidence="2">Uncharacterized protein</fullName>
    </submittedName>
</protein>
<organism evidence="2 3">
    <name type="scientific">Microcystis flos-aquae TF09</name>
    <dbReference type="NCBI Taxonomy" id="2060473"/>
    <lineage>
        <taxon>Bacteria</taxon>
        <taxon>Bacillati</taxon>
        <taxon>Cyanobacteriota</taxon>
        <taxon>Cyanophyceae</taxon>
        <taxon>Oscillatoriophycideae</taxon>
        <taxon>Chroococcales</taxon>
        <taxon>Microcystaceae</taxon>
        <taxon>Microcystis</taxon>
    </lineage>
</organism>
<feature type="region of interest" description="Disordered" evidence="1">
    <location>
        <begin position="9"/>
        <end position="32"/>
    </location>
</feature>
<reference evidence="2 3" key="1">
    <citation type="submission" date="2017-10" db="EMBL/GenBank/DDBJ databases">
        <title>A large-scale comparative metagenomic study reveals the eutrophication-driven functional interactions in six Microcystis-epibionts communities.</title>
        <authorList>
            <person name="Li Q."/>
            <person name="Lin F."/>
        </authorList>
    </citation>
    <scope>NUCLEOTIDE SEQUENCE [LARGE SCALE GENOMIC DNA]</scope>
    <source>
        <strain evidence="2">TF09</strain>
    </source>
</reference>
<dbReference type="EMBL" id="QQWC01000001">
    <property type="protein sequence ID" value="REJ44023.1"/>
    <property type="molecule type" value="Genomic_DNA"/>
</dbReference>
<sequence>MPISILCYEPSPTPRTPRRSARDDPPYRVTPTAPNKHIWTGLSVICSSIRKNIPAKWGKKRSNPF</sequence>